<dbReference type="Proteomes" id="UP000261560">
    <property type="component" value="Unplaced"/>
</dbReference>
<dbReference type="GeneTree" id="ENSGT00950000183065"/>
<dbReference type="STRING" id="30732.ENSOMEP00000005201"/>
<evidence type="ECO:0000256" key="1">
    <source>
        <dbReference type="SAM" id="Coils"/>
    </source>
</evidence>
<keyword evidence="4" id="KW-1185">Reference proteome</keyword>
<dbReference type="PaxDb" id="30732-ENSOMEP00000005201"/>
<dbReference type="PANTHER" id="PTHR23171">
    <property type="entry name" value="GDOWN1"/>
    <property type="match status" value="1"/>
</dbReference>
<evidence type="ECO:0000256" key="2">
    <source>
        <dbReference type="SAM" id="MobiDB-lite"/>
    </source>
</evidence>
<protein>
    <submittedName>
        <fullName evidence="3">Tuftelin-like</fullName>
    </submittedName>
</protein>
<organism evidence="3 4">
    <name type="scientific">Oryzias melastigma</name>
    <name type="common">Marine medaka</name>
    <dbReference type="NCBI Taxonomy" id="30732"/>
    <lineage>
        <taxon>Eukaryota</taxon>
        <taxon>Metazoa</taxon>
        <taxon>Chordata</taxon>
        <taxon>Craniata</taxon>
        <taxon>Vertebrata</taxon>
        <taxon>Euteleostomi</taxon>
        <taxon>Actinopterygii</taxon>
        <taxon>Neopterygii</taxon>
        <taxon>Teleostei</taxon>
        <taxon>Neoteleostei</taxon>
        <taxon>Acanthomorphata</taxon>
        <taxon>Ovalentaria</taxon>
        <taxon>Atherinomorphae</taxon>
        <taxon>Beloniformes</taxon>
        <taxon>Adrianichthyidae</taxon>
        <taxon>Oryziinae</taxon>
        <taxon>Oryzias</taxon>
    </lineage>
</organism>
<dbReference type="GO" id="GO:0035556">
    <property type="term" value="P:intracellular signal transduction"/>
    <property type="evidence" value="ECO:0007669"/>
    <property type="project" value="TreeGrafter"/>
</dbReference>
<feature type="compositionally biased region" description="Basic and acidic residues" evidence="2">
    <location>
        <begin position="1"/>
        <end position="10"/>
    </location>
</feature>
<feature type="region of interest" description="Disordered" evidence="2">
    <location>
        <begin position="1"/>
        <end position="21"/>
    </location>
</feature>
<feature type="compositionally biased region" description="Gly residues" evidence="2">
    <location>
        <begin position="85"/>
        <end position="98"/>
    </location>
</feature>
<reference evidence="3" key="2">
    <citation type="submission" date="2025-09" db="UniProtKB">
        <authorList>
            <consortium name="Ensembl"/>
        </authorList>
    </citation>
    <scope>IDENTIFICATION</scope>
</reference>
<dbReference type="PANTHER" id="PTHR23171:SF17">
    <property type="entry name" value="TUFTELIN"/>
    <property type="match status" value="1"/>
</dbReference>
<accession>A0A3B3BI14</accession>
<dbReference type="Ensembl" id="ENSOMET00000007868.1">
    <property type="protein sequence ID" value="ENSOMEP00000005201.1"/>
    <property type="gene ID" value="ENSOMEG00000006189.1"/>
</dbReference>
<keyword evidence="1" id="KW-0175">Coiled coil</keyword>
<feature type="coiled-coil region" evidence="1">
    <location>
        <begin position="241"/>
        <end position="403"/>
    </location>
</feature>
<feature type="region of interest" description="Disordered" evidence="2">
    <location>
        <begin position="193"/>
        <end position="239"/>
    </location>
</feature>
<feature type="region of interest" description="Disordered" evidence="2">
    <location>
        <begin position="67"/>
        <end position="125"/>
    </location>
</feature>
<evidence type="ECO:0000313" key="3">
    <source>
        <dbReference type="Ensembl" id="ENSOMEP00000005201.1"/>
    </source>
</evidence>
<sequence>MVTSRMERTGGGETPEGGSLWKTVGKVSRMLRFRSRHSKGMLGNGVFRSCEVRQNSSNFVRSASAPLYDEKMNGGGSLSADRGGQDGTGTETGTGGGPVKLRLPQQTQELPLRSSDPLRSKKQESSIAVVLPQTVQNQNGRGPAEENTEVIKVYLESRLRSPGSVRMLTDEVSQIQEVRYCLKTLREQMAARQNNNNNNNKFPANVLRLTPGDPPAAPDSLDSNVSVGDDQQESSRLREVTRRLYARLKEAESRHQEEKDRLQAESSELRDLLAERSERLQKAEQTSREKQQRVEELQTLLHSTQQESSHLKDKVAEKEAELLKLKTSEEEQRCAELEKELSVLKEKNHHLDDMLKSHQRKVRSMIEQVQNSKMLLQDRDQVIRDLEERVAFLDAENRELHDHMDFFLNGHEAPPSSDGKPDVVYSKPLTPTAHGSKPLPYIKVIEIQP</sequence>
<feature type="region of interest" description="Disordered" evidence="2">
    <location>
        <begin position="411"/>
        <end position="436"/>
    </location>
</feature>
<reference evidence="3" key="1">
    <citation type="submission" date="2025-08" db="UniProtKB">
        <authorList>
            <consortium name="Ensembl"/>
        </authorList>
    </citation>
    <scope>IDENTIFICATION</scope>
</reference>
<dbReference type="AlphaFoldDB" id="A0A3B3BI14"/>
<name>A0A3B3BI14_ORYME</name>
<dbReference type="InterPro" id="IPR051375">
    <property type="entry name" value="Tuftelin_GRINL1A/MYZAP/CCD68"/>
</dbReference>
<proteinExistence type="predicted"/>
<evidence type="ECO:0000313" key="4">
    <source>
        <dbReference type="Proteomes" id="UP000261560"/>
    </source>
</evidence>